<dbReference type="Proteomes" id="UP000030693">
    <property type="component" value="Unassembled WGS sequence"/>
</dbReference>
<evidence type="ECO:0000313" key="3">
    <source>
        <dbReference type="EMBL" id="KCV70398.1"/>
    </source>
</evidence>
<dbReference type="SMART" id="SM00577">
    <property type="entry name" value="CPDc"/>
    <property type="match status" value="1"/>
</dbReference>
<proteinExistence type="predicted"/>
<feature type="compositionally biased region" description="Low complexity" evidence="1">
    <location>
        <begin position="604"/>
        <end position="652"/>
    </location>
</feature>
<dbReference type="InterPro" id="IPR011948">
    <property type="entry name" value="Dullard_phosphatase"/>
</dbReference>
<dbReference type="OrthoDB" id="277011at2759"/>
<feature type="compositionally biased region" description="Gly residues" evidence="1">
    <location>
        <begin position="323"/>
        <end position="351"/>
    </location>
</feature>
<feature type="region of interest" description="Disordered" evidence="1">
    <location>
        <begin position="12"/>
        <end position="101"/>
    </location>
</feature>
<reference evidence="3" key="1">
    <citation type="submission" date="2013-04" db="EMBL/GenBank/DDBJ databases">
        <title>The Genome Sequence of Fonticula alba ATCC 38817.</title>
        <authorList>
            <consortium name="The Broad Institute Genomics Platform"/>
            <person name="Russ C."/>
            <person name="Cuomo C."/>
            <person name="Burger G."/>
            <person name="Gray M.W."/>
            <person name="Holland P.W.H."/>
            <person name="King N."/>
            <person name="Lang F.B.F."/>
            <person name="Roger A.J."/>
            <person name="Ruiz-Trillo I."/>
            <person name="Brown M."/>
            <person name="Walker B."/>
            <person name="Young S."/>
            <person name="Zeng Q."/>
            <person name="Gargeya S."/>
            <person name="Fitzgerald M."/>
            <person name="Haas B."/>
            <person name="Abouelleil A."/>
            <person name="Allen A.W."/>
            <person name="Alvarado L."/>
            <person name="Arachchi H.M."/>
            <person name="Berlin A.M."/>
            <person name="Chapman S.B."/>
            <person name="Gainer-Dewar J."/>
            <person name="Goldberg J."/>
            <person name="Griggs A."/>
            <person name="Gujja S."/>
            <person name="Hansen M."/>
            <person name="Howarth C."/>
            <person name="Imamovic A."/>
            <person name="Ireland A."/>
            <person name="Larimer J."/>
            <person name="McCowan C."/>
            <person name="Murphy C."/>
            <person name="Pearson M."/>
            <person name="Poon T.W."/>
            <person name="Priest M."/>
            <person name="Roberts A."/>
            <person name="Saif S."/>
            <person name="Shea T."/>
            <person name="Sisk P."/>
            <person name="Sykes S."/>
            <person name="Wortman J."/>
            <person name="Nusbaum C."/>
            <person name="Birren B."/>
        </authorList>
    </citation>
    <scope>NUCLEOTIDE SEQUENCE [LARGE SCALE GENOMIC DNA]</scope>
    <source>
        <strain evidence="3">ATCC 38817</strain>
    </source>
</reference>
<dbReference type="AlphaFoldDB" id="A0A058Z8Z2"/>
<dbReference type="InterPro" id="IPR036412">
    <property type="entry name" value="HAD-like_sf"/>
</dbReference>
<dbReference type="Pfam" id="PF03031">
    <property type="entry name" value="NIF"/>
    <property type="match status" value="1"/>
</dbReference>
<dbReference type="InterPro" id="IPR050365">
    <property type="entry name" value="TIM50"/>
</dbReference>
<dbReference type="NCBIfam" id="TIGR02251">
    <property type="entry name" value="HIF-SF_euk"/>
    <property type="match status" value="1"/>
</dbReference>
<dbReference type="InterPro" id="IPR023214">
    <property type="entry name" value="HAD_sf"/>
</dbReference>
<feature type="region of interest" description="Disordered" evidence="1">
    <location>
        <begin position="323"/>
        <end position="371"/>
    </location>
</feature>
<dbReference type="FunFam" id="3.40.50.1000:FF:000093">
    <property type="entry name" value="NLI interacting factor-like phosphatase family protein"/>
    <property type="match status" value="1"/>
</dbReference>
<dbReference type="Gene3D" id="3.40.50.1000">
    <property type="entry name" value="HAD superfamily/HAD-like"/>
    <property type="match status" value="1"/>
</dbReference>
<dbReference type="PROSITE" id="PS50969">
    <property type="entry name" value="FCP1"/>
    <property type="match status" value="1"/>
</dbReference>
<feature type="compositionally biased region" description="Low complexity" evidence="1">
    <location>
        <begin position="356"/>
        <end position="369"/>
    </location>
</feature>
<feature type="compositionally biased region" description="Low complexity" evidence="1">
    <location>
        <begin position="33"/>
        <end position="44"/>
    </location>
</feature>
<gene>
    <name evidence="3" type="ORF">H696_02734</name>
</gene>
<evidence type="ECO:0000259" key="2">
    <source>
        <dbReference type="PROSITE" id="PS50969"/>
    </source>
</evidence>
<dbReference type="GeneID" id="20527459"/>
<dbReference type="SUPFAM" id="SSF56784">
    <property type="entry name" value="HAD-like"/>
    <property type="match status" value="1"/>
</dbReference>
<dbReference type="STRING" id="691883.A0A058Z8Z2"/>
<evidence type="ECO:0000256" key="1">
    <source>
        <dbReference type="SAM" id="MobiDB-lite"/>
    </source>
</evidence>
<dbReference type="CDD" id="cd07521">
    <property type="entry name" value="HAD_FCP1-like"/>
    <property type="match status" value="1"/>
</dbReference>
<name>A0A058Z8Z2_FONAL</name>
<evidence type="ECO:0000313" key="4">
    <source>
        <dbReference type="Proteomes" id="UP000030693"/>
    </source>
</evidence>
<feature type="region of interest" description="Disordered" evidence="1">
    <location>
        <begin position="604"/>
        <end position="699"/>
    </location>
</feature>
<organism evidence="3">
    <name type="scientific">Fonticula alba</name>
    <name type="common">Slime mold</name>
    <dbReference type="NCBI Taxonomy" id="691883"/>
    <lineage>
        <taxon>Eukaryota</taxon>
        <taxon>Rotosphaerida</taxon>
        <taxon>Fonticulaceae</taxon>
        <taxon>Fonticula</taxon>
    </lineage>
</organism>
<dbReference type="InterPro" id="IPR004274">
    <property type="entry name" value="FCP1_dom"/>
</dbReference>
<dbReference type="GO" id="GO:0016791">
    <property type="term" value="F:phosphatase activity"/>
    <property type="evidence" value="ECO:0007669"/>
    <property type="project" value="InterPro"/>
</dbReference>
<dbReference type="PANTHER" id="PTHR12210">
    <property type="entry name" value="DULLARD PROTEIN PHOSPHATASE"/>
    <property type="match status" value="1"/>
</dbReference>
<feature type="domain" description="FCP1 homology" evidence="2">
    <location>
        <begin position="158"/>
        <end position="316"/>
    </location>
</feature>
<feature type="compositionally biased region" description="Low complexity" evidence="1">
    <location>
        <begin position="14"/>
        <end position="26"/>
    </location>
</feature>
<dbReference type="eggNOG" id="KOG1605">
    <property type="taxonomic scope" value="Eukaryota"/>
</dbReference>
<keyword evidence="4" id="KW-1185">Reference proteome</keyword>
<dbReference type="EMBL" id="KB932204">
    <property type="protein sequence ID" value="KCV70398.1"/>
    <property type="molecule type" value="Genomic_DNA"/>
</dbReference>
<protein>
    <recommendedName>
        <fullName evidence="2">FCP1 homology domain-containing protein</fullName>
    </recommendedName>
</protein>
<sequence>MSARLFSILCCGGSSESSQSTRSHTTPHGKAGGTASSASASSAGQHIPLSEQPGAPKTAAHLPPHTPASPEHHPPQQAQHQAKGAMATPDGTNPGGAAPPAAGSPIYSAAAGPGSSSNPLASVGYSAAAVSGTAGAGGPADGECLATSLNLLGDVPAHRAGRKVLVLDLDETLVHSSFRPVDRPDFSVPVEIEGQTHRVHVRKRPYVDAFLLAVAKHYEVVVYTASLAKYADPVLDRLDPTGVITSRLFREACSLYRDQYVKDLSRLGRPLGDCILIDNSPASYAFHPAYSIPITTWLEDHRCSELLELLPLLIEDSVHIAAGGPGGKPGESHTAGGGGPGSSGGGGGGGGKADDPQQQQQHGADPDAGPAGLPCECGRATAGAGALPGAGGSGCGDVTVPMSNAAGMTAENYRRWVRRRAEIAAVAELARPTFARPDATAFPPKESTVEPDGGRSDALVDLLLRRYLTPAELACLARAETRTRARWPGGQAPPHLPATQYSQAVPETDLTPEAALALPRPEENPPMADIEADIMLCGPDPAPFGQNDEYLRLAALALAGVDPGPVPQGAAMGPVRALALAGPARPDELAAAQAAVAARAASRAAGSGSGSTSPTSAEAAAQAPPSPTATAATAALPPASSEEGGPSPAGEALPVAPASKQLAAEADRPLPAGDRADDDPATAGCQEAFARMEVSAPAS</sequence>
<dbReference type="RefSeq" id="XP_009494914.1">
    <property type="nucleotide sequence ID" value="XM_009496639.1"/>
</dbReference>
<accession>A0A058Z8Z2</accession>